<dbReference type="Proteomes" id="UP000189542">
    <property type="component" value="Unassembled WGS sequence"/>
</dbReference>
<dbReference type="EMBL" id="LVWB01000014">
    <property type="protein sequence ID" value="ONI58632.1"/>
    <property type="molecule type" value="Genomic_DNA"/>
</dbReference>
<feature type="non-terminal residue" evidence="1">
    <location>
        <position position="1"/>
    </location>
</feature>
<gene>
    <name evidence="1" type="ORF">AYO25_04970</name>
</gene>
<dbReference type="Gene3D" id="1.10.287.610">
    <property type="entry name" value="Helix hairpin bin"/>
    <property type="match status" value="1"/>
</dbReference>
<organism evidence="1 2">
    <name type="scientific">Candidatus Liberibacter solanacearum</name>
    <dbReference type="NCBI Taxonomy" id="556287"/>
    <lineage>
        <taxon>Bacteria</taxon>
        <taxon>Pseudomonadati</taxon>
        <taxon>Pseudomonadota</taxon>
        <taxon>Alphaproteobacteria</taxon>
        <taxon>Hyphomicrobiales</taxon>
        <taxon>Rhizobiaceae</taxon>
        <taxon>Liberibacter</taxon>
    </lineage>
</organism>
<comment type="caution">
    <text evidence="1">The sequence shown here is derived from an EMBL/GenBank/DDBJ whole genome shotgun (WGS) entry which is preliminary data.</text>
</comment>
<name>A0A1V2N735_9HYPH</name>
<accession>A0A1V2N735</accession>
<evidence type="ECO:0000313" key="1">
    <source>
        <dbReference type="EMBL" id="ONI58632.1"/>
    </source>
</evidence>
<evidence type="ECO:0000313" key="2">
    <source>
        <dbReference type="Proteomes" id="UP000189542"/>
    </source>
</evidence>
<proteinExistence type="predicted"/>
<dbReference type="SUPFAM" id="SSF56091">
    <property type="entry name" value="DNA ligase/mRNA capping enzyme, catalytic domain"/>
    <property type="match status" value="1"/>
</dbReference>
<dbReference type="AlphaFoldDB" id="A0A1V2N735"/>
<sequence length="100" mass="11793">SEKGLERALRYEAQFLPQPNALCSLLRKAKPTDLLSCAEVLIEVEYYTKLMIHHQRWYYRLSDTPIDDALYDLIERRLNALEQKHPKLFPKDHPIHGVGY</sequence>
<dbReference type="OrthoDB" id="8273607at2"/>
<protein>
    <submittedName>
        <fullName evidence="1">Uncharacterized protein</fullName>
    </submittedName>
</protein>
<reference evidence="1 2" key="1">
    <citation type="journal article" date="2017" name="PLoS ONE">
        <title>Genomic sequence of 'Candidatus Liberibacter solanacearum' haplotype C and its comparison with haplotype A and B genomes.</title>
        <authorList>
            <person name="Wang J."/>
            <person name="Haapalainen M."/>
            <person name="Schott T."/>
            <person name="Thompson S.M."/>
            <person name="Smith G.R."/>
            <person name="Nissinen A.I."/>
            <person name="Pirhonen M."/>
        </authorList>
    </citation>
    <scope>NUCLEOTIDE SEQUENCE [LARGE SCALE GENOMIC DNA]</scope>
    <source>
        <strain evidence="1 2">FIN111</strain>
    </source>
</reference>
<dbReference type="RefSeq" id="WP_076970577.1">
    <property type="nucleotide sequence ID" value="NZ_LVWB01000014.1"/>
</dbReference>